<accession>F6WS42</accession>
<reference evidence="1" key="4">
    <citation type="submission" date="2025-09" db="UniProtKB">
        <authorList>
            <consortium name="Ensembl"/>
        </authorList>
    </citation>
    <scope>IDENTIFICATION</scope>
</reference>
<dbReference type="PANTHER" id="PTHR13192:SF3">
    <property type="entry name" value="COBALAMIN TRAFFICKING PROTEIN CBLD"/>
    <property type="match status" value="1"/>
</dbReference>
<evidence type="ECO:0000313" key="2">
    <source>
        <dbReference type="Proteomes" id="UP000008144"/>
    </source>
</evidence>
<evidence type="ECO:0000313" key="1">
    <source>
        <dbReference type="Ensembl" id="ENSCINP00000023499.2"/>
    </source>
</evidence>
<dbReference type="Pfam" id="PF10229">
    <property type="entry name" value="MMADHC"/>
    <property type="match status" value="1"/>
</dbReference>
<dbReference type="GeneTree" id="ENSGT00390000015050"/>
<dbReference type="STRING" id="7719.ENSCINP00000023499"/>
<dbReference type="HOGENOM" id="CLU_066240_0_0_1"/>
<reference evidence="2" key="1">
    <citation type="journal article" date="2002" name="Science">
        <title>The draft genome of Ciona intestinalis: insights into chordate and vertebrate origins.</title>
        <authorList>
            <person name="Dehal P."/>
            <person name="Satou Y."/>
            <person name="Campbell R.K."/>
            <person name="Chapman J."/>
            <person name="Degnan B."/>
            <person name="De Tomaso A."/>
            <person name="Davidson B."/>
            <person name="Di Gregorio A."/>
            <person name="Gelpke M."/>
            <person name="Goodstein D.M."/>
            <person name="Harafuji N."/>
            <person name="Hastings K.E."/>
            <person name="Ho I."/>
            <person name="Hotta K."/>
            <person name="Huang W."/>
            <person name="Kawashima T."/>
            <person name="Lemaire P."/>
            <person name="Martinez D."/>
            <person name="Meinertzhagen I.A."/>
            <person name="Necula S."/>
            <person name="Nonaka M."/>
            <person name="Putnam N."/>
            <person name="Rash S."/>
            <person name="Saiga H."/>
            <person name="Satake M."/>
            <person name="Terry A."/>
            <person name="Yamada L."/>
            <person name="Wang H.G."/>
            <person name="Awazu S."/>
            <person name="Azumi K."/>
            <person name="Boore J."/>
            <person name="Branno M."/>
            <person name="Chin-Bow S."/>
            <person name="DeSantis R."/>
            <person name="Doyle S."/>
            <person name="Francino P."/>
            <person name="Keys D.N."/>
            <person name="Haga S."/>
            <person name="Hayashi H."/>
            <person name="Hino K."/>
            <person name="Imai K.S."/>
            <person name="Inaba K."/>
            <person name="Kano S."/>
            <person name="Kobayashi K."/>
            <person name="Kobayashi M."/>
            <person name="Lee B.I."/>
            <person name="Makabe K.W."/>
            <person name="Manohar C."/>
            <person name="Matassi G."/>
            <person name="Medina M."/>
            <person name="Mochizuki Y."/>
            <person name="Mount S."/>
            <person name="Morishita T."/>
            <person name="Miura S."/>
            <person name="Nakayama A."/>
            <person name="Nishizaka S."/>
            <person name="Nomoto H."/>
            <person name="Ohta F."/>
            <person name="Oishi K."/>
            <person name="Rigoutsos I."/>
            <person name="Sano M."/>
            <person name="Sasaki A."/>
            <person name="Sasakura Y."/>
            <person name="Shoguchi E."/>
            <person name="Shin-i T."/>
            <person name="Spagnuolo A."/>
            <person name="Stainier D."/>
            <person name="Suzuki M.M."/>
            <person name="Tassy O."/>
            <person name="Takatori N."/>
            <person name="Tokuoka M."/>
            <person name="Yagi K."/>
            <person name="Yoshizaki F."/>
            <person name="Wada S."/>
            <person name="Zhang C."/>
            <person name="Hyatt P.D."/>
            <person name="Larimer F."/>
            <person name="Detter C."/>
            <person name="Doggett N."/>
            <person name="Glavina T."/>
            <person name="Hawkins T."/>
            <person name="Richardson P."/>
            <person name="Lucas S."/>
            <person name="Kohara Y."/>
            <person name="Levine M."/>
            <person name="Satoh N."/>
            <person name="Rokhsar D.S."/>
        </authorList>
    </citation>
    <scope>NUCLEOTIDE SEQUENCE [LARGE SCALE GENOMIC DNA]</scope>
</reference>
<evidence type="ECO:0008006" key="3">
    <source>
        <dbReference type="Google" id="ProtNLM"/>
    </source>
</evidence>
<dbReference type="EMBL" id="EAAA01000312">
    <property type="status" value="NOT_ANNOTATED_CDS"/>
    <property type="molecule type" value="Genomic_DNA"/>
</dbReference>
<proteinExistence type="predicted"/>
<dbReference type="Proteomes" id="UP000008144">
    <property type="component" value="Chromosome 1"/>
</dbReference>
<sequence length="297" mass="33717">MAVSVSRKATSRVLSYCTSLNNIRTVIVQLRQYSGFENKDESTKLNYIVEDTDTSRVWPDKFMGPISPQDKTFPLPGNIGLPQSIRSKEQPSIQLHSPDILEGSTANDKQLSIVAQYLDETSEMSTEEENVTDSIIRRYFDGAHVELALQPCPKVLYKEFQSIFLEMPKQEITVITLTQKSKHEMSMWSVEVEEEREKLLENFITTATEVCHLLRANNFWCDFIDPSCGQAYFGPYTNSTMFETDDRYSSLGFTIDDLGCCKVISHKKWGSHSFVGSIVTTAGVQHSVMEKLLQHLT</sequence>
<dbReference type="GO" id="GO:0009235">
    <property type="term" value="P:cobalamin metabolic process"/>
    <property type="evidence" value="ECO:0007669"/>
    <property type="project" value="InterPro"/>
</dbReference>
<dbReference type="PANTHER" id="PTHR13192">
    <property type="entry name" value="MY011 PROTEIN"/>
    <property type="match status" value="1"/>
</dbReference>
<organism evidence="1 2">
    <name type="scientific">Ciona intestinalis</name>
    <name type="common">Transparent sea squirt</name>
    <name type="synonym">Ascidia intestinalis</name>
    <dbReference type="NCBI Taxonomy" id="7719"/>
    <lineage>
        <taxon>Eukaryota</taxon>
        <taxon>Metazoa</taxon>
        <taxon>Chordata</taxon>
        <taxon>Tunicata</taxon>
        <taxon>Ascidiacea</taxon>
        <taxon>Phlebobranchia</taxon>
        <taxon>Cionidae</taxon>
        <taxon>Ciona</taxon>
    </lineage>
</organism>
<dbReference type="AlphaFoldDB" id="F6WS42"/>
<dbReference type="InParanoid" id="F6WS42"/>
<dbReference type="GO" id="GO:0005739">
    <property type="term" value="C:mitochondrion"/>
    <property type="evidence" value="ECO:0000318"/>
    <property type="project" value="GO_Central"/>
</dbReference>
<name>F6WS42_CIOIN</name>
<dbReference type="Ensembl" id="ENSCINT00000023745.2">
    <property type="protein sequence ID" value="ENSCINP00000023499.2"/>
    <property type="gene ID" value="ENSCING00000012642.2"/>
</dbReference>
<protein>
    <recommendedName>
        <fullName evidence="3">Methylmalonic aciduria and homocystinuria type D protein, mitochondrial</fullName>
    </recommendedName>
</protein>
<keyword evidence="2" id="KW-1185">Reference proteome</keyword>
<reference evidence="1" key="2">
    <citation type="journal article" date="2008" name="Genome Biol.">
        <title>Improved genome assembly and evidence-based global gene model set for the chordate Ciona intestinalis: new insight into intron and operon populations.</title>
        <authorList>
            <person name="Satou Y."/>
            <person name="Mineta K."/>
            <person name="Ogasawara M."/>
            <person name="Sasakura Y."/>
            <person name="Shoguchi E."/>
            <person name="Ueno K."/>
            <person name="Yamada L."/>
            <person name="Matsumoto J."/>
            <person name="Wasserscheid J."/>
            <person name="Dewar K."/>
            <person name="Wiley G.B."/>
            <person name="Macmil S.L."/>
            <person name="Roe B.A."/>
            <person name="Zeller R.W."/>
            <person name="Hastings K.E."/>
            <person name="Lemaire P."/>
            <person name="Lindquist E."/>
            <person name="Endo T."/>
            <person name="Hotta K."/>
            <person name="Inaba K."/>
        </authorList>
    </citation>
    <scope>NUCLEOTIDE SEQUENCE [LARGE SCALE GENOMIC DNA]</scope>
    <source>
        <strain evidence="1">wild type</strain>
    </source>
</reference>
<reference evidence="1" key="3">
    <citation type="submission" date="2025-08" db="UniProtKB">
        <authorList>
            <consortium name="Ensembl"/>
        </authorList>
    </citation>
    <scope>IDENTIFICATION</scope>
</reference>
<dbReference type="InterPro" id="IPR019362">
    <property type="entry name" value="MMADHC"/>
</dbReference>
<dbReference type="OMA" id="PECCGMI"/>
<dbReference type="FunCoup" id="F6WS42">
    <property type="interactions" value="121"/>
</dbReference>